<gene>
    <name evidence="3" type="ORF">UFOPK3120_00725</name>
</gene>
<dbReference type="Gene3D" id="1.10.357.10">
    <property type="entry name" value="Tetracycline Repressor, domain 2"/>
    <property type="match status" value="1"/>
</dbReference>
<dbReference type="PANTHER" id="PTHR43479:SF11">
    <property type="entry name" value="ACREF_ENVCD OPERON REPRESSOR-RELATED"/>
    <property type="match status" value="1"/>
</dbReference>
<dbReference type="Pfam" id="PF00440">
    <property type="entry name" value="TetR_N"/>
    <property type="match status" value="1"/>
</dbReference>
<dbReference type="InterPro" id="IPR050624">
    <property type="entry name" value="HTH-type_Tx_Regulator"/>
</dbReference>
<keyword evidence="1" id="KW-0238">DNA-binding</keyword>
<name>A0A6J6Z108_9ZZZZ</name>
<dbReference type="InterPro" id="IPR009057">
    <property type="entry name" value="Homeodomain-like_sf"/>
</dbReference>
<dbReference type="GO" id="GO:0003677">
    <property type="term" value="F:DNA binding"/>
    <property type="evidence" value="ECO:0007669"/>
    <property type="project" value="UniProtKB-KW"/>
</dbReference>
<dbReference type="SUPFAM" id="SSF46689">
    <property type="entry name" value="Homeodomain-like"/>
    <property type="match status" value="1"/>
</dbReference>
<dbReference type="AlphaFoldDB" id="A0A6J6Z108"/>
<dbReference type="PANTHER" id="PTHR43479">
    <property type="entry name" value="ACREF/ENVCD OPERON REPRESSOR-RELATED"/>
    <property type="match status" value="1"/>
</dbReference>
<dbReference type="PRINTS" id="PR00455">
    <property type="entry name" value="HTHTETR"/>
</dbReference>
<dbReference type="InterPro" id="IPR001647">
    <property type="entry name" value="HTH_TetR"/>
</dbReference>
<dbReference type="PROSITE" id="PS50977">
    <property type="entry name" value="HTH_TETR_2"/>
    <property type="match status" value="1"/>
</dbReference>
<protein>
    <submittedName>
        <fullName evidence="3">Unannotated protein</fullName>
    </submittedName>
</protein>
<evidence type="ECO:0000256" key="1">
    <source>
        <dbReference type="ARBA" id="ARBA00023125"/>
    </source>
</evidence>
<organism evidence="3">
    <name type="scientific">freshwater metagenome</name>
    <dbReference type="NCBI Taxonomy" id="449393"/>
    <lineage>
        <taxon>unclassified sequences</taxon>
        <taxon>metagenomes</taxon>
        <taxon>ecological metagenomes</taxon>
    </lineage>
</organism>
<sequence length="208" mass="22892">MPNRKKPETGRKSAYVARNRVAILKAALTVFAREGLEATMEDVSDKAQVAMSTVYKHFKDKQDLIASTTAYAFSEWESWVQQQISEVTDPLEQLVMPMRIFLRAKDTHPEYAKLVAKNFGVVGQILPNLSSVISDQVIGLNKLKVLSVESPAIAIQNLLSVLVIQLVNQTLNPKATTAEADATIRIALAMLGISDAKAKKLTESKIIL</sequence>
<evidence type="ECO:0000313" key="3">
    <source>
        <dbReference type="EMBL" id="CAB4813226.1"/>
    </source>
</evidence>
<reference evidence="3" key="1">
    <citation type="submission" date="2020-05" db="EMBL/GenBank/DDBJ databases">
        <authorList>
            <person name="Chiriac C."/>
            <person name="Salcher M."/>
            <person name="Ghai R."/>
            <person name="Kavagutti S V."/>
        </authorList>
    </citation>
    <scope>NUCLEOTIDE SEQUENCE</scope>
</reference>
<proteinExistence type="predicted"/>
<evidence type="ECO:0000259" key="2">
    <source>
        <dbReference type="PROSITE" id="PS50977"/>
    </source>
</evidence>
<accession>A0A6J6Z108</accession>
<dbReference type="EMBL" id="CAFAAW010000086">
    <property type="protein sequence ID" value="CAB4813226.1"/>
    <property type="molecule type" value="Genomic_DNA"/>
</dbReference>
<feature type="domain" description="HTH tetR-type" evidence="2">
    <location>
        <begin position="17"/>
        <end position="76"/>
    </location>
</feature>